<evidence type="ECO:0000256" key="5">
    <source>
        <dbReference type="ARBA" id="ARBA00022490"/>
    </source>
</evidence>
<keyword evidence="10 13" id="KW-0067">ATP-binding</keyword>
<dbReference type="PANTHER" id="PTHR17490">
    <property type="entry name" value="SUA5"/>
    <property type="match status" value="1"/>
</dbReference>
<comment type="caution">
    <text evidence="15">The sequence shown here is derived from an EMBL/GenBank/DDBJ whole genome shotgun (WGS) entry which is preliminary data.</text>
</comment>
<dbReference type="PIRSF" id="PIRSF004930">
    <property type="entry name" value="Tln_factor_SUA5"/>
    <property type="match status" value="1"/>
</dbReference>
<dbReference type="Pfam" id="PF01300">
    <property type="entry name" value="Sua5_yciO_yrdC"/>
    <property type="match status" value="1"/>
</dbReference>
<dbReference type="SUPFAM" id="SSF55821">
    <property type="entry name" value="YrdC/RibB"/>
    <property type="match status" value="1"/>
</dbReference>
<proteinExistence type="inferred from homology"/>
<dbReference type="NCBIfam" id="TIGR00057">
    <property type="entry name" value="L-threonylcarbamoyladenylate synthase"/>
    <property type="match status" value="1"/>
</dbReference>
<dbReference type="EMBL" id="JAVAIL010000001">
    <property type="protein sequence ID" value="MDP4538053.1"/>
    <property type="molecule type" value="Genomic_DNA"/>
</dbReference>
<sequence>MRGKNATERVPADAGGIARAARILHEGGLVAVPTETVYGLAARADNPAAIARIYEAKGRPSFNPLIVHVAGIAAAQRLARLDEAALALAERYWPGPLTLVCPLRSDAGLAPAVTAGLPTVALRQPAHPAMAALLGAVQFPLAAPSANRSGFVSPTSAEHVLATLDGRIDLVLDGGECANGLESTIVAVRSDGRIETLRPGPIEVPGAVAVGPAEGIEAPGQTLSHYAPGKPVRLDAVVREADEYLIGFGEIAGDCSLSEAGDLLQAAARLYACLHRAALAPQPRIAVAPVPTKGLGLAINDRLHRAAAPM</sequence>
<evidence type="ECO:0000256" key="9">
    <source>
        <dbReference type="ARBA" id="ARBA00022741"/>
    </source>
</evidence>
<evidence type="ECO:0000313" key="16">
    <source>
        <dbReference type="Proteomes" id="UP001235664"/>
    </source>
</evidence>
<keyword evidence="6 13" id="KW-0808">Transferase</keyword>
<dbReference type="InterPro" id="IPR006070">
    <property type="entry name" value="Sua5-like_dom"/>
</dbReference>
<evidence type="ECO:0000313" key="15">
    <source>
        <dbReference type="EMBL" id="MDP4538053.1"/>
    </source>
</evidence>
<dbReference type="InterPro" id="IPR017945">
    <property type="entry name" value="DHBP_synth_RibB-like_a/b_dom"/>
</dbReference>
<keyword evidence="7 13" id="KW-0819">tRNA processing</keyword>
<comment type="similarity">
    <text evidence="2 13">Belongs to the SUA5 family.</text>
</comment>
<dbReference type="PROSITE" id="PS51163">
    <property type="entry name" value="YRDC"/>
    <property type="match status" value="1"/>
</dbReference>
<evidence type="ECO:0000256" key="1">
    <source>
        <dbReference type="ARBA" id="ARBA00004496"/>
    </source>
</evidence>
<evidence type="ECO:0000256" key="13">
    <source>
        <dbReference type="PIRNR" id="PIRNR004930"/>
    </source>
</evidence>
<evidence type="ECO:0000256" key="3">
    <source>
        <dbReference type="ARBA" id="ARBA00012584"/>
    </source>
</evidence>
<protein>
    <recommendedName>
        <fullName evidence="4 13">Threonylcarbamoyl-AMP synthase</fullName>
        <shortName evidence="13">TC-AMP synthase</shortName>
        <ecNumber evidence="3 13">2.7.7.87</ecNumber>
    </recommendedName>
    <alternativeName>
        <fullName evidence="11 13">L-threonylcarbamoyladenylate synthase</fullName>
    </alternativeName>
</protein>
<reference evidence="15 16" key="1">
    <citation type="submission" date="2023-08" db="EMBL/GenBank/DDBJ databases">
        <title>genomic of DY56.</title>
        <authorList>
            <person name="Wang Y."/>
        </authorList>
    </citation>
    <scope>NUCLEOTIDE SEQUENCE [LARGE SCALE GENOMIC DNA]</scope>
    <source>
        <strain evidence="15 16">DY56-A-20</strain>
    </source>
</reference>
<evidence type="ECO:0000259" key="14">
    <source>
        <dbReference type="PROSITE" id="PS51163"/>
    </source>
</evidence>
<keyword evidence="16" id="KW-1185">Reference proteome</keyword>
<evidence type="ECO:0000256" key="11">
    <source>
        <dbReference type="ARBA" id="ARBA00029774"/>
    </source>
</evidence>
<evidence type="ECO:0000256" key="8">
    <source>
        <dbReference type="ARBA" id="ARBA00022695"/>
    </source>
</evidence>
<evidence type="ECO:0000256" key="7">
    <source>
        <dbReference type="ARBA" id="ARBA00022694"/>
    </source>
</evidence>
<dbReference type="Gene3D" id="3.40.50.11030">
    <property type="entry name" value="Threonylcarbamoyl-AMP synthase, C-terminal domain"/>
    <property type="match status" value="1"/>
</dbReference>
<accession>A0ABT9H409</accession>
<evidence type="ECO:0000256" key="4">
    <source>
        <dbReference type="ARBA" id="ARBA00015492"/>
    </source>
</evidence>
<evidence type="ECO:0000256" key="6">
    <source>
        <dbReference type="ARBA" id="ARBA00022679"/>
    </source>
</evidence>
<dbReference type="EC" id="2.7.7.87" evidence="3 13"/>
<dbReference type="RefSeq" id="WP_305928207.1">
    <property type="nucleotide sequence ID" value="NZ_JAVAIL010000001.1"/>
</dbReference>
<dbReference type="InterPro" id="IPR050156">
    <property type="entry name" value="TC-AMP_synthase_SUA5"/>
</dbReference>
<keyword evidence="5 13" id="KW-0963">Cytoplasm</keyword>
<comment type="subcellular location">
    <subcellularLocation>
        <location evidence="1 13">Cytoplasm</location>
    </subcellularLocation>
</comment>
<evidence type="ECO:0000256" key="10">
    <source>
        <dbReference type="ARBA" id="ARBA00022840"/>
    </source>
</evidence>
<feature type="domain" description="YrdC-like" evidence="14">
    <location>
        <begin position="14"/>
        <end position="202"/>
    </location>
</feature>
<organism evidence="15 16">
    <name type="scientific">Qipengyuania benthica</name>
    <dbReference type="NCBI Taxonomy" id="3067651"/>
    <lineage>
        <taxon>Bacteria</taxon>
        <taxon>Pseudomonadati</taxon>
        <taxon>Pseudomonadota</taxon>
        <taxon>Alphaproteobacteria</taxon>
        <taxon>Sphingomonadales</taxon>
        <taxon>Erythrobacteraceae</taxon>
        <taxon>Qipengyuania</taxon>
    </lineage>
</organism>
<keyword evidence="9 13" id="KW-0547">Nucleotide-binding</keyword>
<comment type="catalytic activity">
    <reaction evidence="12 13">
        <text>L-threonine + hydrogencarbonate + ATP = L-threonylcarbamoyladenylate + diphosphate + H2O</text>
        <dbReference type="Rhea" id="RHEA:36407"/>
        <dbReference type="ChEBI" id="CHEBI:15377"/>
        <dbReference type="ChEBI" id="CHEBI:17544"/>
        <dbReference type="ChEBI" id="CHEBI:30616"/>
        <dbReference type="ChEBI" id="CHEBI:33019"/>
        <dbReference type="ChEBI" id="CHEBI:57926"/>
        <dbReference type="ChEBI" id="CHEBI:73682"/>
        <dbReference type="EC" id="2.7.7.87"/>
    </reaction>
</comment>
<comment type="function">
    <text evidence="13">Required for the formation of a threonylcarbamoyl group on adenosine at position 37 (t(6)A37) in tRNAs that read codons beginning with adenine.</text>
</comment>
<dbReference type="InterPro" id="IPR010923">
    <property type="entry name" value="T(6)A37_SUA5"/>
</dbReference>
<evidence type="ECO:0000256" key="12">
    <source>
        <dbReference type="ARBA" id="ARBA00048366"/>
    </source>
</evidence>
<dbReference type="Pfam" id="PF03481">
    <property type="entry name" value="Sua5_C"/>
    <property type="match status" value="1"/>
</dbReference>
<dbReference type="Gene3D" id="3.90.870.10">
    <property type="entry name" value="DHBP synthase"/>
    <property type="match status" value="1"/>
</dbReference>
<dbReference type="GO" id="GO:0061710">
    <property type="term" value="F:L-threonylcarbamoyladenylate synthase"/>
    <property type="evidence" value="ECO:0007669"/>
    <property type="project" value="UniProtKB-EC"/>
</dbReference>
<dbReference type="InterPro" id="IPR005145">
    <property type="entry name" value="Sua5_C"/>
</dbReference>
<keyword evidence="8 13" id="KW-0548">Nucleotidyltransferase</keyword>
<gene>
    <name evidence="15" type="ORF">Q9K01_00235</name>
</gene>
<dbReference type="Proteomes" id="UP001235664">
    <property type="component" value="Unassembled WGS sequence"/>
</dbReference>
<dbReference type="PANTHER" id="PTHR17490:SF16">
    <property type="entry name" value="THREONYLCARBAMOYL-AMP SYNTHASE"/>
    <property type="match status" value="1"/>
</dbReference>
<dbReference type="InterPro" id="IPR038385">
    <property type="entry name" value="Sua5/YwlC_C"/>
</dbReference>
<evidence type="ECO:0000256" key="2">
    <source>
        <dbReference type="ARBA" id="ARBA00007663"/>
    </source>
</evidence>
<name>A0ABT9H409_9SPHN</name>